<keyword evidence="6" id="KW-1185">Reference proteome</keyword>
<evidence type="ECO:0000313" key="6">
    <source>
        <dbReference type="Proteomes" id="UP001476247"/>
    </source>
</evidence>
<dbReference type="PROSITE" id="PS50118">
    <property type="entry name" value="HMG_BOX_2"/>
    <property type="match status" value="1"/>
</dbReference>
<accession>A0ABP9XRY9</accession>
<evidence type="ECO:0000259" key="4">
    <source>
        <dbReference type="PROSITE" id="PS50118"/>
    </source>
</evidence>
<dbReference type="PANTHER" id="PTHR45789:SF2">
    <property type="entry name" value="FI18025P1"/>
    <property type="match status" value="1"/>
</dbReference>
<evidence type="ECO:0000256" key="2">
    <source>
        <dbReference type="ARBA" id="ARBA00023242"/>
    </source>
</evidence>
<keyword evidence="2 3" id="KW-0539">Nucleus</keyword>
<dbReference type="PANTHER" id="PTHR45789">
    <property type="entry name" value="FI18025P1"/>
    <property type="match status" value="1"/>
</dbReference>
<dbReference type="InterPro" id="IPR009071">
    <property type="entry name" value="HMG_box_dom"/>
</dbReference>
<dbReference type="InterPro" id="IPR051356">
    <property type="entry name" value="SOX/SOX-like_TF"/>
</dbReference>
<comment type="caution">
    <text evidence="5">The sequence shown here is derived from an EMBL/GenBank/DDBJ whole genome shotgun (WGS) entry which is preliminary data.</text>
</comment>
<sequence length="381" mass="42810">MLNIIELAKYFNLQQQQDMMALETLCLQTPPGRIRRARVRKIRPNHIPRPVNSFMSYRTEKQFIIRQFCPTANHRDISKMVAKWWHNVSSTEKAIFVNKAKLAKENHNKQYPDYTFRPKAKRLDKKTVTKKKESVVAAQPILDVVDNYSSAARTRMVDNSAPSAVINNNNSFNNNCVTPFNTSAMFNTGSIDTSLMYATGYNSFMQNNVMYSDDVLFKAGESSNVWDTTFQTSDQIMADSYPSLIGTQANYYGTNMYYPEPLAPAISSITTPSAAIDPMTTMLPSSSSSYNVANYTQDCQLYSRLDCQVTPQSQVASTPRLGFQGSPSSPCYDLYDDSLPTAVLTPFATPNNEFLSSWNTNGKFEDTTNLFGDIGFWAGSN</sequence>
<gene>
    <name evidence="5" type="ORF">HPULCUR_002873</name>
</gene>
<dbReference type="Pfam" id="PF00505">
    <property type="entry name" value="HMG_box"/>
    <property type="match status" value="1"/>
</dbReference>
<evidence type="ECO:0000256" key="3">
    <source>
        <dbReference type="PROSITE-ProRule" id="PRU00267"/>
    </source>
</evidence>
<protein>
    <recommendedName>
        <fullName evidence="4">HMG box domain-containing protein</fullName>
    </recommendedName>
</protein>
<dbReference type="SMART" id="SM00398">
    <property type="entry name" value="HMG"/>
    <property type="match status" value="1"/>
</dbReference>
<dbReference type="Proteomes" id="UP001476247">
    <property type="component" value="Unassembled WGS sequence"/>
</dbReference>
<dbReference type="EMBL" id="BAABUJ010000008">
    <property type="protein sequence ID" value="GAA5797486.1"/>
    <property type="molecule type" value="Genomic_DNA"/>
</dbReference>
<feature type="DNA-binding region" description="HMG box" evidence="3">
    <location>
        <begin position="47"/>
        <end position="115"/>
    </location>
</feature>
<dbReference type="InterPro" id="IPR036910">
    <property type="entry name" value="HMG_box_dom_sf"/>
</dbReference>
<dbReference type="CDD" id="cd01389">
    <property type="entry name" value="HMG-box_ROX1-like"/>
    <property type="match status" value="1"/>
</dbReference>
<feature type="domain" description="HMG box" evidence="4">
    <location>
        <begin position="47"/>
        <end position="115"/>
    </location>
</feature>
<name>A0ABP9XRY9_9FUNG</name>
<dbReference type="SUPFAM" id="SSF47095">
    <property type="entry name" value="HMG-box"/>
    <property type="match status" value="1"/>
</dbReference>
<keyword evidence="1 3" id="KW-0238">DNA-binding</keyword>
<reference evidence="5 6" key="1">
    <citation type="submission" date="2024-04" db="EMBL/GenBank/DDBJ databases">
        <title>genome sequences of Mucor flavus KT1a and Helicostylum pulchrum KT1b strains isolation_sourced from the surface of a dry-aged beef.</title>
        <authorList>
            <person name="Toyotome T."/>
            <person name="Hosono M."/>
            <person name="Torimaru M."/>
            <person name="Fukuda K."/>
            <person name="Mikami N."/>
        </authorList>
    </citation>
    <scope>NUCLEOTIDE SEQUENCE [LARGE SCALE GENOMIC DNA]</scope>
    <source>
        <strain evidence="5 6">KT1b</strain>
    </source>
</reference>
<proteinExistence type="predicted"/>
<evidence type="ECO:0000256" key="1">
    <source>
        <dbReference type="ARBA" id="ARBA00023125"/>
    </source>
</evidence>
<organism evidence="5 6">
    <name type="scientific">Helicostylum pulchrum</name>
    <dbReference type="NCBI Taxonomy" id="562976"/>
    <lineage>
        <taxon>Eukaryota</taxon>
        <taxon>Fungi</taxon>
        <taxon>Fungi incertae sedis</taxon>
        <taxon>Mucoromycota</taxon>
        <taxon>Mucoromycotina</taxon>
        <taxon>Mucoromycetes</taxon>
        <taxon>Mucorales</taxon>
        <taxon>Mucorineae</taxon>
        <taxon>Mucoraceae</taxon>
        <taxon>Helicostylum</taxon>
    </lineage>
</organism>
<evidence type="ECO:0000313" key="5">
    <source>
        <dbReference type="EMBL" id="GAA5797486.1"/>
    </source>
</evidence>
<dbReference type="Gene3D" id="1.10.30.10">
    <property type="entry name" value="High mobility group box domain"/>
    <property type="match status" value="1"/>
</dbReference>